<evidence type="ECO:0000256" key="6">
    <source>
        <dbReference type="SAM" id="MobiDB-lite"/>
    </source>
</evidence>
<evidence type="ECO:0000256" key="3">
    <source>
        <dbReference type="ARBA" id="ARBA00022679"/>
    </source>
</evidence>
<dbReference type="PANTHER" id="PTHR22807">
    <property type="entry name" value="NOP2 YEAST -RELATED NOL1/NOP2/FMU SUN DOMAIN-CONTAINING"/>
    <property type="match status" value="1"/>
</dbReference>
<name>A0A381P439_9ZZZZ</name>
<dbReference type="SUPFAM" id="SSF48013">
    <property type="entry name" value="NusB-like"/>
    <property type="match status" value="1"/>
</dbReference>
<dbReference type="PROSITE" id="PS01153">
    <property type="entry name" value="NOL1_NOP2_SUN"/>
    <property type="match status" value="1"/>
</dbReference>
<dbReference type="InterPro" id="IPR001678">
    <property type="entry name" value="MeTrfase_RsmB-F_NOP2_dom"/>
</dbReference>
<evidence type="ECO:0000313" key="8">
    <source>
        <dbReference type="EMBL" id="SUZ61089.1"/>
    </source>
</evidence>
<dbReference type="GO" id="GO:0008173">
    <property type="term" value="F:RNA methyltransferase activity"/>
    <property type="evidence" value="ECO:0007669"/>
    <property type="project" value="InterPro"/>
</dbReference>
<dbReference type="PROSITE" id="PS51686">
    <property type="entry name" value="SAM_MT_RSMB_NOP"/>
    <property type="match status" value="1"/>
</dbReference>
<comment type="similarity">
    <text evidence="1">Belongs to the class I-like SAM-binding methyltransferase superfamily. RsmB/NOP family.</text>
</comment>
<dbReference type="PRINTS" id="PR02008">
    <property type="entry name" value="RCMTFAMILY"/>
</dbReference>
<dbReference type="Pfam" id="PF01189">
    <property type="entry name" value="Methyltr_RsmB-F"/>
    <property type="match status" value="1"/>
</dbReference>
<evidence type="ECO:0000256" key="2">
    <source>
        <dbReference type="ARBA" id="ARBA00022603"/>
    </source>
</evidence>
<evidence type="ECO:0000256" key="4">
    <source>
        <dbReference type="ARBA" id="ARBA00022691"/>
    </source>
</evidence>
<reference evidence="8" key="1">
    <citation type="submission" date="2018-05" db="EMBL/GenBank/DDBJ databases">
        <authorList>
            <person name="Lanie J.A."/>
            <person name="Ng W.-L."/>
            <person name="Kazmierczak K.M."/>
            <person name="Andrzejewski T.M."/>
            <person name="Davidsen T.M."/>
            <person name="Wayne K.J."/>
            <person name="Tettelin H."/>
            <person name="Glass J.I."/>
            <person name="Rusch D."/>
            <person name="Podicherti R."/>
            <person name="Tsui H.-C.T."/>
            <person name="Winkler M.E."/>
        </authorList>
    </citation>
    <scope>NUCLEOTIDE SEQUENCE</scope>
</reference>
<feature type="region of interest" description="Disordered" evidence="6">
    <location>
        <begin position="322"/>
        <end position="351"/>
    </location>
</feature>
<feature type="compositionally biased region" description="Basic and acidic residues" evidence="6">
    <location>
        <begin position="322"/>
        <end position="333"/>
    </location>
</feature>
<dbReference type="GO" id="GO:0006355">
    <property type="term" value="P:regulation of DNA-templated transcription"/>
    <property type="evidence" value="ECO:0007669"/>
    <property type="project" value="InterPro"/>
</dbReference>
<dbReference type="InterPro" id="IPR023267">
    <property type="entry name" value="RCMT"/>
</dbReference>
<dbReference type="Gene3D" id="3.40.50.150">
    <property type="entry name" value="Vaccinia Virus protein VP39"/>
    <property type="match status" value="1"/>
</dbReference>
<keyword evidence="4" id="KW-0949">S-adenosyl-L-methionine</keyword>
<dbReference type="Gene3D" id="1.10.940.10">
    <property type="entry name" value="NusB-like"/>
    <property type="match status" value="1"/>
</dbReference>
<dbReference type="InterPro" id="IPR006027">
    <property type="entry name" value="NusB_RsmB_TIM44"/>
</dbReference>
<dbReference type="InterPro" id="IPR049560">
    <property type="entry name" value="MeTrfase_RsmB-F_NOP2_cat"/>
</dbReference>
<dbReference type="InterPro" id="IPR029063">
    <property type="entry name" value="SAM-dependent_MTases_sf"/>
</dbReference>
<dbReference type="InterPro" id="IPR035926">
    <property type="entry name" value="NusB-like_sf"/>
</dbReference>
<dbReference type="AlphaFoldDB" id="A0A381P439"/>
<dbReference type="Pfam" id="PF01029">
    <property type="entry name" value="NusB"/>
    <property type="match status" value="1"/>
</dbReference>
<dbReference type="GO" id="GO:0001510">
    <property type="term" value="P:RNA methylation"/>
    <property type="evidence" value="ECO:0007669"/>
    <property type="project" value="InterPro"/>
</dbReference>
<proteinExistence type="inferred from homology"/>
<dbReference type="EMBL" id="UINC01000778">
    <property type="protein sequence ID" value="SUZ61089.1"/>
    <property type="molecule type" value="Genomic_DNA"/>
</dbReference>
<keyword evidence="2" id="KW-0489">Methyltransferase</keyword>
<sequence length="368" mass="39203">MALEVLGRIERGGAYANLALRAALDRCDLDRRDRAFVTDLVYGTTRMRRACDHLIDRFLHDDIQPEVRTVLRLGAYQLHWAGVPPHAAVSATVAVAPRRVQGLCNAVLRRVADYQPTWPGPAVELSVPDWLIDRLVADLGLDDALAALAAMNRPAPAVVRDDGYYQDRASQLVADLTGEGLVPGGRVLDLCAAPGGKATALAAAGASVVAADLRPARLGLVAQNADRLGHAVALVAADGRTPPFRPGSFDRVLVDAPCSGLGVLRRRADARWRGGEADLADLALLQADLLAGAAALVRPGGQLVYSVCTVTEAETAGVDRRFRGAEPRAEPEPVGRPWRPHGDHGSGGLLLPQDLDSEGMAVFRYRMV</sequence>
<dbReference type="InterPro" id="IPR018314">
    <property type="entry name" value="RsmB/NOL1/NOP2-like_CS"/>
</dbReference>
<evidence type="ECO:0000256" key="5">
    <source>
        <dbReference type="ARBA" id="ARBA00022884"/>
    </source>
</evidence>
<dbReference type="PANTHER" id="PTHR22807:SF53">
    <property type="entry name" value="RIBOSOMAL RNA SMALL SUBUNIT METHYLTRANSFERASE B-RELATED"/>
    <property type="match status" value="1"/>
</dbReference>
<gene>
    <name evidence="8" type="ORF">METZ01_LOCUS13943</name>
</gene>
<dbReference type="SUPFAM" id="SSF53335">
    <property type="entry name" value="S-adenosyl-L-methionine-dependent methyltransferases"/>
    <property type="match status" value="1"/>
</dbReference>
<feature type="domain" description="SAM-dependent MTase RsmB/NOP-type" evidence="7">
    <location>
        <begin position="164"/>
        <end position="368"/>
    </location>
</feature>
<keyword evidence="3" id="KW-0808">Transferase</keyword>
<accession>A0A381P439</accession>
<organism evidence="8">
    <name type="scientific">marine metagenome</name>
    <dbReference type="NCBI Taxonomy" id="408172"/>
    <lineage>
        <taxon>unclassified sequences</taxon>
        <taxon>metagenomes</taxon>
        <taxon>ecological metagenomes</taxon>
    </lineage>
</organism>
<keyword evidence="5" id="KW-0694">RNA-binding</keyword>
<protein>
    <recommendedName>
        <fullName evidence="7">SAM-dependent MTase RsmB/NOP-type domain-containing protein</fullName>
    </recommendedName>
</protein>
<dbReference type="GO" id="GO:0003723">
    <property type="term" value="F:RNA binding"/>
    <property type="evidence" value="ECO:0007669"/>
    <property type="project" value="UniProtKB-KW"/>
</dbReference>
<evidence type="ECO:0000256" key="1">
    <source>
        <dbReference type="ARBA" id="ARBA00007494"/>
    </source>
</evidence>
<evidence type="ECO:0000259" key="7">
    <source>
        <dbReference type="PROSITE" id="PS51686"/>
    </source>
</evidence>